<dbReference type="EMBL" id="CM004398">
    <property type="protein sequence ID" value="OAY36040.1"/>
    <property type="molecule type" value="Genomic_DNA"/>
</dbReference>
<sequence length="122" mass="13923">MLRVLPTTTHLHNQHYFLRDVFPPRKLLAEAQPPMVPAPSPFQQAIYTSSSKFQPNIIMIFLVLFLGLMVSVAMYSLFKSLFKSSGLLASEYNRSQLYARLLSNGFELISLKNFPTKSNQLK</sequence>
<dbReference type="AlphaFoldDB" id="A0A2C9UWD5"/>
<gene>
    <name evidence="2" type="ORF">MANES_12G150800</name>
</gene>
<dbReference type="OMA" id="LLASEYN"/>
<evidence type="ECO:0000313" key="2">
    <source>
        <dbReference type="EMBL" id="OAY36040.1"/>
    </source>
</evidence>
<keyword evidence="1" id="KW-0472">Membrane</keyword>
<keyword evidence="1" id="KW-1133">Transmembrane helix</keyword>
<keyword evidence="1" id="KW-0812">Transmembrane</keyword>
<accession>A0A2C9UWD5</accession>
<protein>
    <submittedName>
        <fullName evidence="2">Uncharacterized protein</fullName>
    </submittedName>
</protein>
<name>A0A2C9UWD5_MANES</name>
<evidence type="ECO:0000256" key="1">
    <source>
        <dbReference type="SAM" id="Phobius"/>
    </source>
</evidence>
<proteinExistence type="predicted"/>
<feature type="transmembrane region" description="Helical" evidence="1">
    <location>
        <begin position="57"/>
        <end position="78"/>
    </location>
</feature>
<organism evidence="2">
    <name type="scientific">Manihot esculenta</name>
    <name type="common">Cassava</name>
    <name type="synonym">Jatropha manihot</name>
    <dbReference type="NCBI Taxonomy" id="3983"/>
    <lineage>
        <taxon>Eukaryota</taxon>
        <taxon>Viridiplantae</taxon>
        <taxon>Streptophyta</taxon>
        <taxon>Embryophyta</taxon>
        <taxon>Tracheophyta</taxon>
        <taxon>Spermatophyta</taxon>
        <taxon>Magnoliopsida</taxon>
        <taxon>eudicotyledons</taxon>
        <taxon>Gunneridae</taxon>
        <taxon>Pentapetalae</taxon>
        <taxon>rosids</taxon>
        <taxon>fabids</taxon>
        <taxon>Malpighiales</taxon>
        <taxon>Euphorbiaceae</taxon>
        <taxon>Crotonoideae</taxon>
        <taxon>Manihoteae</taxon>
        <taxon>Manihot</taxon>
    </lineage>
</organism>
<reference evidence="2" key="1">
    <citation type="submission" date="2016-02" db="EMBL/GenBank/DDBJ databases">
        <title>WGS assembly of Manihot esculenta.</title>
        <authorList>
            <person name="Bredeson J.V."/>
            <person name="Prochnik S.E."/>
            <person name="Lyons J.B."/>
            <person name="Schmutz J."/>
            <person name="Grimwood J."/>
            <person name="Vrebalov J."/>
            <person name="Bart R.S."/>
            <person name="Amuge T."/>
            <person name="Ferguson M.E."/>
            <person name="Green R."/>
            <person name="Putnam N."/>
            <person name="Stites J."/>
            <person name="Rounsley S."/>
            <person name="Rokhsar D.S."/>
        </authorList>
    </citation>
    <scope>NUCLEOTIDE SEQUENCE [LARGE SCALE GENOMIC DNA]</scope>
    <source>
        <tissue evidence="2">Leaf</tissue>
    </source>
</reference>